<accession>A0ABS0LRH0</accession>
<proteinExistence type="predicted"/>
<dbReference type="EMBL" id="JACBXQ010000004">
    <property type="protein sequence ID" value="MBG9986767.1"/>
    <property type="molecule type" value="Genomic_DNA"/>
</dbReference>
<comment type="caution">
    <text evidence="2">The sequence shown here is derived from an EMBL/GenBank/DDBJ whole genome shotgun (WGS) entry which is preliminary data.</text>
</comment>
<feature type="domain" description="Competence protein CoiA nuclease-like" evidence="1">
    <location>
        <begin position="67"/>
        <end position="199"/>
    </location>
</feature>
<evidence type="ECO:0000313" key="3">
    <source>
        <dbReference type="Proteomes" id="UP000721415"/>
    </source>
</evidence>
<evidence type="ECO:0000259" key="1">
    <source>
        <dbReference type="Pfam" id="PF06054"/>
    </source>
</evidence>
<protein>
    <recommendedName>
        <fullName evidence="1">Competence protein CoiA nuclease-like domain-containing protein</fullName>
    </recommendedName>
</protein>
<keyword evidence="3" id="KW-1185">Reference proteome</keyword>
<name>A0ABS0LRH0_9LACT</name>
<dbReference type="Proteomes" id="UP000721415">
    <property type="component" value="Unassembled WGS sequence"/>
</dbReference>
<dbReference type="InterPro" id="IPR010330">
    <property type="entry name" value="CoiA_nuc"/>
</dbReference>
<dbReference type="Pfam" id="PF06054">
    <property type="entry name" value="CoiA_nuc"/>
    <property type="match status" value="1"/>
</dbReference>
<gene>
    <name evidence="2" type="ORF">HZY91_07635</name>
</gene>
<dbReference type="RefSeq" id="WP_197115680.1">
    <property type="nucleotide sequence ID" value="NZ_JACBXQ010000004.1"/>
</dbReference>
<evidence type="ECO:0000313" key="2">
    <source>
        <dbReference type="EMBL" id="MBG9986767.1"/>
    </source>
</evidence>
<organism evidence="2 3">
    <name type="scientific">Facklamia lactis</name>
    <dbReference type="NCBI Taxonomy" id="2749967"/>
    <lineage>
        <taxon>Bacteria</taxon>
        <taxon>Bacillati</taxon>
        <taxon>Bacillota</taxon>
        <taxon>Bacilli</taxon>
        <taxon>Lactobacillales</taxon>
        <taxon>Aerococcaceae</taxon>
        <taxon>Facklamia</taxon>
    </lineage>
</organism>
<reference evidence="2 3" key="1">
    <citation type="submission" date="2020-07" db="EMBL/GenBank/DDBJ databases">
        <title>Facklamia lactis sp. nov., isolated from raw milk.</title>
        <authorList>
            <person name="Doll E.V."/>
            <person name="Huptas C."/>
            <person name="Staib L."/>
            <person name="Wenning M."/>
            <person name="Scherer S."/>
        </authorList>
    </citation>
    <scope>NUCLEOTIDE SEQUENCE [LARGE SCALE GENOMIC DNA]</scope>
    <source>
        <strain evidence="2 3">DSM 111018</strain>
    </source>
</reference>
<sequence>MYAALDLEGVLIYASEANLGNCYYCPQCGQRMSLIIKKNGRNFFRHLPQKNVELGRDKQLKIANKGESKEHRKGKLLLCKMSQQFYSSVQMEYPIPKINQIVDVYITNQQQPVILEYQRSIISASCLQTRQRAYRKWTGNVFWLIDHQYFLDHQESEWIWRNLQYNSSWHFYIVCLDITRKEMVIYYNFPVIYYNENYYTTGFAVEMGEDWISLLKEPQYLNFVKLQHFIGKKYKKKAARSSLISKNPSYRKYLINLYQKNIYLDQIPQWCLKKRWRIIFFQEPAWYIWAWVWKFEYDRRGLMANNFDDFKIYILGLMNRKLMTWRDMPLLEVSADYVCRCLWEVYKQQSVNGS</sequence>